<feature type="chain" id="PRO_5032814324" evidence="2">
    <location>
        <begin position="21"/>
        <end position="497"/>
    </location>
</feature>
<dbReference type="PROSITE" id="PS51782">
    <property type="entry name" value="LYSM"/>
    <property type="match status" value="1"/>
</dbReference>
<protein>
    <submittedName>
        <fullName evidence="4">LysM peptidoglycan-binding domain-containing protein</fullName>
    </submittedName>
</protein>
<dbReference type="PANTHER" id="PTHR34700">
    <property type="entry name" value="POTASSIUM BINDING PROTEIN KBP"/>
    <property type="match status" value="1"/>
</dbReference>
<dbReference type="Gene3D" id="3.10.350.10">
    <property type="entry name" value="LysM domain"/>
    <property type="match status" value="1"/>
</dbReference>
<dbReference type="Proteomes" id="UP000435648">
    <property type="component" value="Chromosome"/>
</dbReference>
<evidence type="ECO:0000259" key="3">
    <source>
        <dbReference type="PROSITE" id="PS51782"/>
    </source>
</evidence>
<dbReference type="CDD" id="cd00118">
    <property type="entry name" value="LysM"/>
    <property type="match status" value="1"/>
</dbReference>
<dbReference type="Gene3D" id="2.60.40.10">
    <property type="entry name" value="Immunoglobulins"/>
    <property type="match status" value="1"/>
</dbReference>
<dbReference type="KEGG" id="siw:GH266_22715"/>
<dbReference type="AlphaFoldDB" id="A0A857CF31"/>
<dbReference type="PANTHER" id="PTHR34700:SF4">
    <property type="entry name" value="PHAGE-LIKE ELEMENT PBSX PROTEIN XKDP"/>
    <property type="match status" value="1"/>
</dbReference>
<dbReference type="RefSeq" id="WP_158195880.1">
    <property type="nucleotide sequence ID" value="NZ_CP046908.1"/>
</dbReference>
<feature type="region of interest" description="Disordered" evidence="1">
    <location>
        <begin position="192"/>
        <end position="319"/>
    </location>
</feature>
<feature type="compositionally biased region" description="Low complexity" evidence="1">
    <location>
        <begin position="207"/>
        <end position="292"/>
    </location>
</feature>
<name>A0A857CF31_9HYPH</name>
<dbReference type="InterPro" id="IPR013783">
    <property type="entry name" value="Ig-like_fold"/>
</dbReference>
<feature type="compositionally biased region" description="Basic and acidic residues" evidence="1">
    <location>
        <begin position="53"/>
        <end position="62"/>
    </location>
</feature>
<evidence type="ECO:0000313" key="5">
    <source>
        <dbReference type="Proteomes" id="UP000435648"/>
    </source>
</evidence>
<keyword evidence="2" id="KW-0732">Signal</keyword>
<dbReference type="InterPro" id="IPR018392">
    <property type="entry name" value="LysM"/>
</dbReference>
<accession>A0A857CF31</accession>
<dbReference type="InterPro" id="IPR052196">
    <property type="entry name" value="Bact_Kbp"/>
</dbReference>
<dbReference type="EMBL" id="CP046908">
    <property type="protein sequence ID" value="QGZ37062.1"/>
    <property type="molecule type" value="Genomic_DNA"/>
</dbReference>
<gene>
    <name evidence="4" type="ORF">GH266_22715</name>
</gene>
<dbReference type="SMART" id="SM00257">
    <property type="entry name" value="LysM"/>
    <property type="match status" value="1"/>
</dbReference>
<evidence type="ECO:0000256" key="1">
    <source>
        <dbReference type="SAM" id="MobiDB-lite"/>
    </source>
</evidence>
<organism evidence="4 5">
    <name type="scientific">Stappia indica</name>
    <dbReference type="NCBI Taxonomy" id="538381"/>
    <lineage>
        <taxon>Bacteria</taxon>
        <taxon>Pseudomonadati</taxon>
        <taxon>Pseudomonadota</taxon>
        <taxon>Alphaproteobacteria</taxon>
        <taxon>Hyphomicrobiales</taxon>
        <taxon>Stappiaceae</taxon>
        <taxon>Stappia</taxon>
    </lineage>
</organism>
<evidence type="ECO:0000313" key="4">
    <source>
        <dbReference type="EMBL" id="QGZ37062.1"/>
    </source>
</evidence>
<reference evidence="4 5" key="1">
    <citation type="submission" date="2019-12" db="EMBL/GenBank/DDBJ databases">
        <title>The genome of Stappia indica PHM037.</title>
        <authorList>
            <person name="Kacar D."/>
            <person name="Galan B."/>
            <person name="Canedo L."/>
            <person name="Rodriguez P."/>
            <person name="de la Calle F."/>
            <person name="Garcia J.L."/>
        </authorList>
    </citation>
    <scope>NUCLEOTIDE SEQUENCE [LARGE SCALE GENOMIC DNA]</scope>
    <source>
        <strain evidence="4 5">PHM037</strain>
    </source>
</reference>
<dbReference type="Pfam" id="PF01476">
    <property type="entry name" value="LysM"/>
    <property type="match status" value="1"/>
</dbReference>
<dbReference type="InterPro" id="IPR036779">
    <property type="entry name" value="LysM_dom_sf"/>
</dbReference>
<proteinExistence type="predicted"/>
<feature type="compositionally biased region" description="Low complexity" evidence="1">
    <location>
        <begin position="307"/>
        <end position="319"/>
    </location>
</feature>
<feature type="domain" description="LysM" evidence="3">
    <location>
        <begin position="433"/>
        <end position="482"/>
    </location>
</feature>
<dbReference type="SUPFAM" id="SSF54106">
    <property type="entry name" value="LysM domain"/>
    <property type="match status" value="1"/>
</dbReference>
<sequence length="497" mass="50388">MSQKLIIQVLVLLGLAGAGAAGYYLSQKGDGPAQTTEAPKAGDAASQTAETDTPAKTEDPKASETPQETADIGGKSVEERLAAVPAFDLMRVEPDGSAVVAGRSEAGAIIALLANGEVIGRGIANAAGEFAIVLDQPLKPGAHAVTLETRDAEGKVLNESQQSMAVSVPEDPAKGEVLVMLNEPGAPSQILQKPQQVADAGTAGDTQPAPQQVADAGAPAAPDAPADTQGGTATAETDTAASQDAAAAGQQTDAAPQTQAQAEPQATGDNAPAAEQQVAAAPQAGGTRAAPASSDQPAATGGNAPSDTVPAADAATPTVTVEAVETEDEKVFVAGSGEPNSDVRVYLDNQLVGEAKTDAKGRWLLETQGEVKPGEVSVRADQVTTGDGAVTARAEVTFEKSAEEAVILRPVALSGEAGAGSGASGDAGTRQIPSVIIRTGDNLWTISQRRYGEGVRYTTIYQANKDQIRNPDLIYPGQVFMIPEGDRNWPAPRATGG</sequence>
<feature type="signal peptide" evidence="2">
    <location>
        <begin position="1"/>
        <end position="20"/>
    </location>
</feature>
<dbReference type="OrthoDB" id="370541at2"/>
<feature type="region of interest" description="Disordered" evidence="1">
    <location>
        <begin position="29"/>
        <end position="76"/>
    </location>
</feature>
<evidence type="ECO:0000256" key="2">
    <source>
        <dbReference type="SAM" id="SignalP"/>
    </source>
</evidence>